<organism evidence="1">
    <name type="scientific">bioreactor metagenome</name>
    <dbReference type="NCBI Taxonomy" id="1076179"/>
    <lineage>
        <taxon>unclassified sequences</taxon>
        <taxon>metagenomes</taxon>
        <taxon>ecological metagenomes</taxon>
    </lineage>
</organism>
<accession>A0A645FNI6</accession>
<protein>
    <submittedName>
        <fullName evidence="1">Uncharacterized protein</fullName>
    </submittedName>
</protein>
<evidence type="ECO:0000313" key="1">
    <source>
        <dbReference type="EMBL" id="MPN13753.1"/>
    </source>
</evidence>
<sequence length="163" mass="17298">MHAQLGVDDVLRAWAHAAAAYGVVDGVGVVADVVGDFFVGFGLGRIFQLGATQSFERGLGEDMAHVFDGADHLLHVLRIGEECRVDLWWREGIGICQRHAPSAARLQQADVARIAVAPNGLAAMIDELADDEVQLQIGHRFVLAALDEPARLGEVGGEHAGAA</sequence>
<reference evidence="1" key="1">
    <citation type="submission" date="2019-08" db="EMBL/GenBank/DDBJ databases">
        <authorList>
            <person name="Kucharzyk K."/>
            <person name="Murdoch R.W."/>
            <person name="Higgins S."/>
            <person name="Loffler F."/>
        </authorList>
    </citation>
    <scope>NUCLEOTIDE SEQUENCE</scope>
</reference>
<comment type="caution">
    <text evidence="1">The sequence shown here is derived from an EMBL/GenBank/DDBJ whole genome shotgun (WGS) entry which is preliminary data.</text>
</comment>
<proteinExistence type="predicted"/>
<dbReference type="EMBL" id="VSSQ01060297">
    <property type="protein sequence ID" value="MPN13753.1"/>
    <property type="molecule type" value="Genomic_DNA"/>
</dbReference>
<dbReference type="AlphaFoldDB" id="A0A645FNI6"/>
<gene>
    <name evidence="1" type="ORF">SDC9_161078</name>
</gene>
<name>A0A645FNI6_9ZZZZ</name>